<name>A0A2H0KCT5_9BACT</name>
<keyword evidence="1" id="KW-1133">Transmembrane helix</keyword>
<dbReference type="Proteomes" id="UP000229342">
    <property type="component" value="Unassembled WGS sequence"/>
</dbReference>
<proteinExistence type="predicted"/>
<evidence type="ECO:0000256" key="1">
    <source>
        <dbReference type="SAM" id="Phobius"/>
    </source>
</evidence>
<dbReference type="EMBL" id="PCVG01000013">
    <property type="protein sequence ID" value="PIQ69080.1"/>
    <property type="molecule type" value="Genomic_DNA"/>
</dbReference>
<keyword evidence="1" id="KW-0472">Membrane</keyword>
<reference evidence="2 3" key="1">
    <citation type="submission" date="2017-09" db="EMBL/GenBank/DDBJ databases">
        <title>Depth-based differentiation of microbial function through sediment-hosted aquifers and enrichment of novel symbionts in the deep terrestrial subsurface.</title>
        <authorList>
            <person name="Probst A.J."/>
            <person name="Ladd B."/>
            <person name="Jarett J.K."/>
            <person name="Geller-Mcgrath D.E."/>
            <person name="Sieber C.M."/>
            <person name="Emerson J.B."/>
            <person name="Anantharaman K."/>
            <person name="Thomas B.C."/>
            <person name="Malmstrom R."/>
            <person name="Stieglmeier M."/>
            <person name="Klingl A."/>
            <person name="Woyke T."/>
            <person name="Ryan C.M."/>
            <person name="Banfield J.F."/>
        </authorList>
    </citation>
    <scope>NUCLEOTIDE SEQUENCE [LARGE SCALE GENOMIC DNA]</scope>
    <source>
        <strain evidence="2">CG11_big_fil_rev_8_21_14_0_20_46_11</strain>
    </source>
</reference>
<evidence type="ECO:0000313" key="3">
    <source>
        <dbReference type="Proteomes" id="UP000229342"/>
    </source>
</evidence>
<comment type="caution">
    <text evidence="2">The sequence shown here is derived from an EMBL/GenBank/DDBJ whole genome shotgun (WGS) entry which is preliminary data.</text>
</comment>
<keyword evidence="1" id="KW-0812">Transmembrane</keyword>
<sequence length="252" mass="27398">MSWAERRKRMIIGGAISALIVFFIIPSFFILRNKPTCSNGEQDSGESGVDCGGSCRLVCEGDALAPLIHFTRALEVSSGIWGAVVSLENQNKDAGSTSAVYVVKLYDADNLLVAERHGTVYIPPNKIFAVFEGALDVGWRVPTRATFEFTAPIRFETMAPDPVIDIRSKRFTQSVDGSRLDVSLYNPARTAVQESEFVALLFDSTGNVFASSATSVKDLSALSSTNISFTWPRELQDPARIEVLSTVSGVHP</sequence>
<evidence type="ECO:0000313" key="2">
    <source>
        <dbReference type="EMBL" id="PIQ69080.1"/>
    </source>
</evidence>
<dbReference type="AlphaFoldDB" id="A0A2H0KCT5"/>
<organism evidence="2 3">
    <name type="scientific">Candidatus Taylorbacteria bacterium CG11_big_fil_rev_8_21_14_0_20_46_11</name>
    <dbReference type="NCBI Taxonomy" id="1975025"/>
    <lineage>
        <taxon>Bacteria</taxon>
        <taxon>Candidatus Tayloriibacteriota</taxon>
    </lineage>
</organism>
<feature type="transmembrane region" description="Helical" evidence="1">
    <location>
        <begin position="12"/>
        <end position="31"/>
    </location>
</feature>
<protein>
    <submittedName>
        <fullName evidence="2">Uncharacterized protein</fullName>
    </submittedName>
</protein>
<gene>
    <name evidence="2" type="ORF">COV91_00735</name>
</gene>
<accession>A0A2H0KCT5</accession>